<proteinExistence type="predicted"/>
<accession>A0A7W9UFY3</accession>
<sequence>MVSTVLLSALFGGVAVADPIELPPPAGEVASGSAVPGSAGLEPSGGGDAEIPLALGPPSPWAGPSLLPESGLAGQLDSGSSSEPPPGLPGLPEVGLLSPPVSETTTPAQMLGLAPGSVETACAGSAVAAGATLLLGSATGAVGSAAGSSLVPGLIGTGSGGSGLGSAALGSVAVGSAATGSALLTCLLLIPANVPPAGELPLGLAPPAAVPASPPAMPPVAPVAAAESPAMPGTEPVSARPVPPGASTAEPSEEHDAWTTAMFATLLVIAALAGSRGRWTGRRSFRL</sequence>
<feature type="region of interest" description="Disordered" evidence="1">
    <location>
        <begin position="27"/>
        <end position="99"/>
    </location>
</feature>
<feature type="region of interest" description="Disordered" evidence="1">
    <location>
        <begin position="213"/>
        <end position="255"/>
    </location>
</feature>
<feature type="compositionally biased region" description="Low complexity" evidence="1">
    <location>
        <begin position="222"/>
        <end position="232"/>
    </location>
</feature>
<dbReference type="EMBL" id="JACHIT010000001">
    <property type="protein sequence ID" value="MBB5911703.1"/>
    <property type="molecule type" value="Genomic_DNA"/>
</dbReference>
<gene>
    <name evidence="3" type="ORF">BJY24_000570</name>
</gene>
<organism evidence="3 4">
    <name type="scientific">Nocardia transvalensis</name>
    <dbReference type="NCBI Taxonomy" id="37333"/>
    <lineage>
        <taxon>Bacteria</taxon>
        <taxon>Bacillati</taxon>
        <taxon>Actinomycetota</taxon>
        <taxon>Actinomycetes</taxon>
        <taxon>Mycobacteriales</taxon>
        <taxon>Nocardiaceae</taxon>
        <taxon>Nocardia</taxon>
    </lineage>
</organism>
<dbReference type="AlphaFoldDB" id="A0A7W9UFY3"/>
<name>A0A7W9UFY3_9NOCA</name>
<evidence type="ECO:0000313" key="3">
    <source>
        <dbReference type="EMBL" id="MBB5911703.1"/>
    </source>
</evidence>
<protein>
    <submittedName>
        <fullName evidence="3">Uncharacterized protein</fullName>
    </submittedName>
</protein>
<dbReference type="Proteomes" id="UP000540412">
    <property type="component" value="Unassembled WGS sequence"/>
</dbReference>
<keyword evidence="4" id="KW-1185">Reference proteome</keyword>
<reference evidence="3 4" key="1">
    <citation type="submission" date="2020-08" db="EMBL/GenBank/DDBJ databases">
        <title>Sequencing the genomes of 1000 actinobacteria strains.</title>
        <authorList>
            <person name="Klenk H.-P."/>
        </authorList>
    </citation>
    <scope>NUCLEOTIDE SEQUENCE [LARGE SCALE GENOMIC DNA]</scope>
    <source>
        <strain evidence="3 4">DSM 43582</strain>
    </source>
</reference>
<evidence type="ECO:0000313" key="4">
    <source>
        <dbReference type="Proteomes" id="UP000540412"/>
    </source>
</evidence>
<evidence type="ECO:0000256" key="2">
    <source>
        <dbReference type="SAM" id="SignalP"/>
    </source>
</evidence>
<feature type="chain" id="PRO_5031038061" evidence="2">
    <location>
        <begin position="18"/>
        <end position="287"/>
    </location>
</feature>
<comment type="caution">
    <text evidence="3">The sequence shown here is derived from an EMBL/GenBank/DDBJ whole genome shotgun (WGS) entry which is preliminary data.</text>
</comment>
<feature type="signal peptide" evidence="2">
    <location>
        <begin position="1"/>
        <end position="17"/>
    </location>
</feature>
<dbReference type="RefSeq" id="WP_157185582.1">
    <property type="nucleotide sequence ID" value="NZ_JACHIT010000001.1"/>
</dbReference>
<keyword evidence="2" id="KW-0732">Signal</keyword>
<feature type="compositionally biased region" description="Low complexity" evidence="1">
    <location>
        <begin position="90"/>
        <end position="99"/>
    </location>
</feature>
<evidence type="ECO:0000256" key="1">
    <source>
        <dbReference type="SAM" id="MobiDB-lite"/>
    </source>
</evidence>